<dbReference type="InterPro" id="IPR027417">
    <property type="entry name" value="P-loop_NTPase"/>
</dbReference>
<dbReference type="Proteomes" id="UP000515163">
    <property type="component" value="Unplaced"/>
</dbReference>
<feature type="repeat" description="TPR" evidence="1">
    <location>
        <begin position="745"/>
        <end position="778"/>
    </location>
</feature>
<dbReference type="RefSeq" id="XP_031562901.1">
    <property type="nucleotide sequence ID" value="XM_031707041.1"/>
</dbReference>
<sequence>METTEYTDEDLNYFRLCYVFTHNVPEGMRTVFKQQWNARYKPTYGEWLDVPKNATDFCNMESPRNQRRNASLLTIMANGNTKEWDCTCLFYALLFSDCLGSYLNVTTVWTNVNELRKIRNKAFAHTPVGKLTDVDFEDTMLKVLAAFKALGLDTTKVNEVKTQKGFPTEELSSIQQQLNNERKLYVKFHSFCVLPPKPSHHTTDRADEVTTINHEMEKLRSTKKSETTVIYLSGNPGCGKSEIARQIGNSYFNEIPEDTTHLKFVFTFNASNIDTLLGSYVDFAARLGCDEDSVTRIATSNDLRPEEKIKNIKSVINPKVQIYSSWLIIVDNVNDLKSVSNYLPQAGEKTSGDGQILVTTQDSQSIPLDSYTYHYSSLKVGMQKEDTIALLSQISGTTGDRDTLLNIASALDFQPLALACAAIYVQRIFNSTDQPKTKWENYLLKLQEGKREATEDSYKQTSSTYELSMTAAVRLALERVVIEDKIMMHAFQFLSVIANEPIPLKYVVQYVMSCMPDKDQDAVAAHISLSSLVILSEDVEISQVIRVHQVVYHGLQKLLDDDKTDISKLMSVFSDLVSFKNVYDVTKAEIIATRSFTTHFVVLSRKLNLRLLDHSTLPAKSLNAADCLFKAGSICLVQGSYGASEIFLEICLSIQQRSYHSGPEMAQDQNFNSDIAVMSKSHKDKESHFEGKLSSGDVSIALATTLKRLSDLYIDLENYKKAQIHLEEALVIEEKLHRGDHPELAITLKNLGVCLMHLGQHEKAEAYLQRALAMQEKCQGENNTLLADILIILVISLQSHGEFEKAKTYCERALEIEQQLRDSEYVRVADTINDLGVCLSNFKDEKKATTFYKEALRLTESVYHKNHPYKAITLRNIGVSLRKLRENETSKRYFEKALTIYETGNDQNNTQLMLNSLGSCLIELKEYDKAKAYLERALSIREKGDNENDSQLATTLNNLGFCHYGLKQYDKAKVYLVDTVDNLGFCHYQLKEYDKARAYYERALSIREKRDNENDPQLPSTLNNLGFCHYGLKQYDKAKVYLEKALSIREKGDHENDPQLATTLEILGFCHYQLKEYDKAKAYLERALSIREKGDNENDSQLATTLNDLGFCHYQLKEYDKAKAYNERALSIREKGDNKNDLQLASTLNNLGFCLNELKQHEKAKLCLERALTIREKGNNKNDSQLASTLENLGFCLNKLEKYKAKVYLDRALFIYEKGDDEL</sequence>
<dbReference type="InterPro" id="IPR019734">
    <property type="entry name" value="TPR_rpt"/>
</dbReference>
<dbReference type="PANTHER" id="PTHR19959">
    <property type="entry name" value="KINESIN LIGHT CHAIN"/>
    <property type="match status" value="1"/>
</dbReference>
<dbReference type="RefSeq" id="XP_031562900.1">
    <property type="nucleotide sequence ID" value="XM_031707040.1"/>
</dbReference>
<name>A0A6P8ICS8_ACTTE</name>
<feature type="repeat" description="TPR" evidence="1">
    <location>
        <begin position="1103"/>
        <end position="1136"/>
    </location>
</feature>
<proteinExistence type="predicted"/>
<feature type="repeat" description="TPR" evidence="1">
    <location>
        <begin position="1061"/>
        <end position="1094"/>
    </location>
</feature>
<dbReference type="PROSITE" id="PS50005">
    <property type="entry name" value="TPR"/>
    <property type="match status" value="6"/>
</dbReference>
<dbReference type="SMART" id="SM00028">
    <property type="entry name" value="TPR"/>
    <property type="match status" value="13"/>
</dbReference>
<dbReference type="SUPFAM" id="SSF48452">
    <property type="entry name" value="TPR-like"/>
    <property type="match status" value="2"/>
</dbReference>
<evidence type="ECO:0000313" key="3">
    <source>
        <dbReference type="RefSeq" id="XP_031562900.1"/>
    </source>
</evidence>
<dbReference type="InterPro" id="IPR011990">
    <property type="entry name" value="TPR-like_helical_dom_sf"/>
</dbReference>
<reference evidence="3 4" key="1">
    <citation type="submission" date="2025-04" db="UniProtKB">
        <authorList>
            <consortium name="RefSeq"/>
        </authorList>
    </citation>
    <scope>IDENTIFICATION</scope>
    <source>
        <tissue evidence="3 4">Tentacle</tissue>
    </source>
</reference>
<feature type="repeat" description="TPR" evidence="1">
    <location>
        <begin position="911"/>
        <end position="944"/>
    </location>
</feature>
<dbReference type="GeneID" id="116298544"/>
<gene>
    <name evidence="3 4 5" type="primary">LOC116298544</name>
</gene>
<keyword evidence="2" id="KW-1185">Reference proteome</keyword>
<protein>
    <submittedName>
        <fullName evidence="3 4">Uncharacterized protein LOC116298544 isoform X1</fullName>
    </submittedName>
</protein>
<evidence type="ECO:0000313" key="4">
    <source>
        <dbReference type="RefSeq" id="XP_031562901.1"/>
    </source>
</evidence>
<dbReference type="RefSeq" id="XP_031562902.1">
    <property type="nucleotide sequence ID" value="XM_031707042.1"/>
</dbReference>
<dbReference type="Pfam" id="PF13424">
    <property type="entry name" value="TPR_12"/>
    <property type="match status" value="6"/>
</dbReference>
<dbReference type="OrthoDB" id="1658288at2759"/>
<dbReference type="SUPFAM" id="SSF52540">
    <property type="entry name" value="P-loop containing nucleoside triphosphate hydrolases"/>
    <property type="match status" value="1"/>
</dbReference>
<feature type="repeat" description="TPR" evidence="1">
    <location>
        <begin position="1019"/>
        <end position="1052"/>
    </location>
</feature>
<feature type="repeat" description="TPR" evidence="1">
    <location>
        <begin position="977"/>
        <end position="1010"/>
    </location>
</feature>
<dbReference type="KEGG" id="aten:116298544"/>
<evidence type="ECO:0000313" key="5">
    <source>
        <dbReference type="RefSeq" id="XP_031562902.1"/>
    </source>
</evidence>
<dbReference type="Gene3D" id="1.25.40.10">
    <property type="entry name" value="Tetratricopeptide repeat domain"/>
    <property type="match status" value="4"/>
</dbReference>
<dbReference type="Gene3D" id="3.40.50.300">
    <property type="entry name" value="P-loop containing nucleotide triphosphate hydrolases"/>
    <property type="match status" value="1"/>
</dbReference>
<organism evidence="2 3">
    <name type="scientific">Actinia tenebrosa</name>
    <name type="common">Australian red waratah sea anemone</name>
    <dbReference type="NCBI Taxonomy" id="6105"/>
    <lineage>
        <taxon>Eukaryota</taxon>
        <taxon>Metazoa</taxon>
        <taxon>Cnidaria</taxon>
        <taxon>Anthozoa</taxon>
        <taxon>Hexacorallia</taxon>
        <taxon>Actiniaria</taxon>
        <taxon>Actiniidae</taxon>
        <taxon>Actinia</taxon>
    </lineage>
</organism>
<dbReference type="AlphaFoldDB" id="A0A6P8ICS8"/>
<dbReference type="PANTHER" id="PTHR19959:SF119">
    <property type="entry name" value="FUNGAL LIPASE-LIKE DOMAIN-CONTAINING PROTEIN"/>
    <property type="match status" value="1"/>
</dbReference>
<dbReference type="Pfam" id="PF13374">
    <property type="entry name" value="TPR_10"/>
    <property type="match status" value="1"/>
</dbReference>
<accession>A0A6P8ICS8</accession>
<evidence type="ECO:0000256" key="1">
    <source>
        <dbReference type="PROSITE-ProRule" id="PRU00339"/>
    </source>
</evidence>
<evidence type="ECO:0000313" key="2">
    <source>
        <dbReference type="Proteomes" id="UP000515163"/>
    </source>
</evidence>
<keyword evidence="1" id="KW-0802">TPR repeat</keyword>